<dbReference type="SUPFAM" id="SSF50998">
    <property type="entry name" value="Quinoprotein alcohol dehydrogenase-like"/>
    <property type="match status" value="1"/>
</dbReference>
<evidence type="ECO:0000313" key="9">
    <source>
        <dbReference type="EMBL" id="GMM45137.1"/>
    </source>
</evidence>
<evidence type="ECO:0000256" key="5">
    <source>
        <dbReference type="ARBA" id="ARBA00022737"/>
    </source>
</evidence>
<dbReference type="AlphaFoldDB" id="A0AAV5R1I1"/>
<evidence type="ECO:0000313" key="10">
    <source>
        <dbReference type="Proteomes" id="UP001378960"/>
    </source>
</evidence>
<comment type="subcellular location">
    <subcellularLocation>
        <location evidence="1">Nucleus</location>
        <location evidence="1">Nucleolus</location>
    </subcellularLocation>
</comment>
<evidence type="ECO:0000256" key="6">
    <source>
        <dbReference type="ARBA" id="ARBA00023163"/>
    </source>
</evidence>
<sequence length="871" mass="97573">MSSLTAGTVRPHLSLVSEDASHVLAVQGHHIAVFSVISGRPIRHLSLDAINIPSIVDIIASPAVTSLAYILTIDSLHIVNWLENVSNPIIASFKLNDSYTYKRFIKFHSNSSTKVYLLASSINNEQQKFTFNILSYDLESNTILETISSFTNISSFSISTNGIIFVSKRPNSSSLITINYISLDFFESYTFTHSLLHSKANITTCAVSNNSDDPIIAVAYSTGLIVTLFDIFSSSIHSIQPPTKSLKWHMDPVTALSFNHDSTYLFSGGSEKVLVLWNIINDKQSYLPRLNGTIQHISINSNNVNLINLGLSVIDNDMEYLLLNSVDLLSKLQITSPHFLSGLNDNNNLIKKSFQKDINSCIKNLKGKYKYKFNFKSDYKFNPISKNLYLSAGRFLQIYDPIHDLQLSNIAVIPPSQQYGKVGNEHNLSDPLLVGFDFISSSKSDINWLVTCDVQINGEKNLSSVVQSLKFWKFNSSTNKSTSSIDNYTLNYHIVDPMISKISCILPAPESYFKGEALITADILGNVKLWRPNNSGVWTLRKYYKSGIENDGKKIDDNVNNYNIENLNNNNSTKCAWSPDNSIIAVARNGKIIFLDINTFTPIEFVKPAISSSKFHKHAKIINDDNNDLISENSIRYLDINLQNNQIISIDFSSNGKLLYIQTRTNFIIFHILKNKILLGLTFNNSSLTLGFSHAFTKLIKNSNNNNNNNNNTNIDDNTDTLLIVCKYFNKETSNISSKITTWDITSQSSIKRTTNITYDGLIIGAEWDSTSKGWLFADIESNFVHLDKLSFSTKSTLDEKLELQQTTNTSISTNAGLLANARLHKSKPKPTPILIDDEKSTLYNGIFDTLIDRLDGVSMETLFDNVLHLV</sequence>
<dbReference type="PANTHER" id="PTHR44215:SF1">
    <property type="entry name" value="WD REPEAT-CONTAINING PROTEIN 75"/>
    <property type="match status" value="1"/>
</dbReference>
<evidence type="ECO:0000256" key="4">
    <source>
        <dbReference type="ARBA" id="ARBA00022574"/>
    </source>
</evidence>
<keyword evidence="3" id="KW-0698">rRNA processing</keyword>
<keyword evidence="7" id="KW-0539">Nucleus</keyword>
<evidence type="ECO:0000256" key="3">
    <source>
        <dbReference type="ARBA" id="ARBA00022552"/>
    </source>
</evidence>
<dbReference type="GO" id="GO:0032040">
    <property type="term" value="C:small-subunit processome"/>
    <property type="evidence" value="ECO:0007669"/>
    <property type="project" value="InterPro"/>
</dbReference>
<dbReference type="PROSITE" id="PS50294">
    <property type="entry name" value="WD_REPEATS_REGION"/>
    <property type="match status" value="1"/>
</dbReference>
<keyword evidence="6" id="KW-0804">Transcription</keyword>
<dbReference type="GO" id="GO:0003723">
    <property type="term" value="F:RNA binding"/>
    <property type="evidence" value="ECO:0007669"/>
    <property type="project" value="InterPro"/>
</dbReference>
<gene>
    <name evidence="9" type="ORF">DAPK24_017120</name>
</gene>
<keyword evidence="10" id="KW-1185">Reference proteome</keyword>
<name>A0AAV5R1I1_PICKL</name>
<reference evidence="9 10" key="1">
    <citation type="journal article" date="2023" name="Elife">
        <title>Identification of key yeast species and microbe-microbe interactions impacting larval growth of Drosophila in the wild.</title>
        <authorList>
            <person name="Mure A."/>
            <person name="Sugiura Y."/>
            <person name="Maeda R."/>
            <person name="Honda K."/>
            <person name="Sakurai N."/>
            <person name="Takahashi Y."/>
            <person name="Watada M."/>
            <person name="Katoh T."/>
            <person name="Gotoh A."/>
            <person name="Gotoh Y."/>
            <person name="Taniguchi I."/>
            <person name="Nakamura K."/>
            <person name="Hayashi T."/>
            <person name="Katayama T."/>
            <person name="Uemura T."/>
            <person name="Hattori Y."/>
        </authorList>
    </citation>
    <scope>NUCLEOTIDE SEQUENCE [LARGE SCALE GENOMIC DNA]</scope>
    <source>
        <strain evidence="9 10">PK-24</strain>
    </source>
</reference>
<dbReference type="InterPro" id="IPR011047">
    <property type="entry name" value="Quinoprotein_ADH-like_sf"/>
</dbReference>
<accession>A0AAV5R1I1</accession>
<comment type="caution">
    <text evidence="9">The sequence shown here is derived from an EMBL/GenBank/DDBJ whole genome shotgun (WGS) entry which is preliminary data.</text>
</comment>
<evidence type="ECO:0000256" key="2">
    <source>
        <dbReference type="ARBA" id="ARBA00022517"/>
    </source>
</evidence>
<dbReference type="GO" id="GO:0006364">
    <property type="term" value="P:rRNA processing"/>
    <property type="evidence" value="ECO:0007669"/>
    <property type="project" value="UniProtKB-KW"/>
</dbReference>
<dbReference type="Proteomes" id="UP001378960">
    <property type="component" value="Unassembled WGS sequence"/>
</dbReference>
<dbReference type="PROSITE" id="PS50082">
    <property type="entry name" value="WD_REPEATS_2"/>
    <property type="match status" value="1"/>
</dbReference>
<dbReference type="GO" id="GO:0045943">
    <property type="term" value="P:positive regulation of transcription by RNA polymerase I"/>
    <property type="evidence" value="ECO:0007669"/>
    <property type="project" value="InterPro"/>
</dbReference>
<feature type="repeat" description="WD" evidence="8">
    <location>
        <begin position="246"/>
        <end position="287"/>
    </location>
</feature>
<proteinExistence type="predicted"/>
<dbReference type="InterPro" id="IPR053826">
    <property type="entry name" value="WDR75"/>
</dbReference>
<dbReference type="EMBL" id="BTGB01000002">
    <property type="protein sequence ID" value="GMM45137.1"/>
    <property type="molecule type" value="Genomic_DNA"/>
</dbReference>
<dbReference type="SMART" id="SM00320">
    <property type="entry name" value="WD40"/>
    <property type="match status" value="3"/>
</dbReference>
<dbReference type="InterPro" id="IPR015943">
    <property type="entry name" value="WD40/YVTN_repeat-like_dom_sf"/>
</dbReference>
<dbReference type="Gene3D" id="2.130.10.10">
    <property type="entry name" value="YVTN repeat-like/Quinoprotein amine dehydrogenase"/>
    <property type="match status" value="2"/>
</dbReference>
<evidence type="ECO:0008006" key="11">
    <source>
        <dbReference type="Google" id="ProtNLM"/>
    </source>
</evidence>
<dbReference type="SUPFAM" id="SSF101898">
    <property type="entry name" value="NHL repeat"/>
    <property type="match status" value="1"/>
</dbReference>
<keyword evidence="2" id="KW-0690">Ribosome biogenesis</keyword>
<dbReference type="PANTHER" id="PTHR44215">
    <property type="entry name" value="WD REPEAT-CONTAINING PROTEIN 75"/>
    <property type="match status" value="1"/>
</dbReference>
<dbReference type="InterPro" id="IPR001680">
    <property type="entry name" value="WD40_rpt"/>
</dbReference>
<evidence type="ECO:0000256" key="7">
    <source>
        <dbReference type="ARBA" id="ARBA00023242"/>
    </source>
</evidence>
<organism evidence="9 10">
    <name type="scientific">Pichia kluyveri</name>
    <name type="common">Yeast</name>
    <dbReference type="NCBI Taxonomy" id="36015"/>
    <lineage>
        <taxon>Eukaryota</taxon>
        <taxon>Fungi</taxon>
        <taxon>Dikarya</taxon>
        <taxon>Ascomycota</taxon>
        <taxon>Saccharomycotina</taxon>
        <taxon>Pichiomycetes</taxon>
        <taxon>Pichiales</taxon>
        <taxon>Pichiaceae</taxon>
        <taxon>Pichia</taxon>
    </lineage>
</organism>
<evidence type="ECO:0000256" key="8">
    <source>
        <dbReference type="PROSITE-ProRule" id="PRU00221"/>
    </source>
</evidence>
<keyword evidence="5" id="KW-0677">Repeat</keyword>
<keyword evidence="4 8" id="KW-0853">WD repeat</keyword>
<protein>
    <recommendedName>
        <fullName evidence="11">NET1-associated nuclear protein 1</fullName>
    </recommendedName>
</protein>
<dbReference type="Pfam" id="PF23869">
    <property type="entry name" value="Beta-prop_WDR75_1st"/>
    <property type="match status" value="1"/>
</dbReference>
<evidence type="ECO:0000256" key="1">
    <source>
        <dbReference type="ARBA" id="ARBA00004604"/>
    </source>
</evidence>
<dbReference type="GO" id="GO:2000234">
    <property type="term" value="P:positive regulation of rRNA processing"/>
    <property type="evidence" value="ECO:0007669"/>
    <property type="project" value="TreeGrafter"/>
</dbReference>